<comment type="caution">
    <text evidence="5">The sequence shown here is derived from an EMBL/GenBank/DDBJ whole genome shotgun (WGS) entry which is preliminary data.</text>
</comment>
<evidence type="ECO:0000313" key="5">
    <source>
        <dbReference type="EMBL" id="OBI26832.1"/>
    </source>
</evidence>
<dbReference type="RefSeq" id="WP_064920245.1">
    <property type="nucleotide sequence ID" value="NZ_LZJK01000024.1"/>
</dbReference>
<dbReference type="AlphaFoldDB" id="A0A1A2XP35"/>
<organism evidence="5 6">
    <name type="scientific">Mycolicibacter sinensis (strain JDM601)</name>
    <name type="common">Mycobacterium sinense</name>
    <dbReference type="NCBI Taxonomy" id="875328"/>
    <lineage>
        <taxon>Bacteria</taxon>
        <taxon>Bacillati</taxon>
        <taxon>Actinomycetota</taxon>
        <taxon>Actinomycetes</taxon>
        <taxon>Mycobacteriales</taxon>
        <taxon>Mycobacteriaceae</taxon>
        <taxon>Mycolicibacter</taxon>
    </lineage>
</organism>
<proteinExistence type="predicted"/>
<dbReference type="GO" id="GO:0016709">
    <property type="term" value="F:oxidoreductase activity, acting on paired donors, with incorporation or reduction of molecular oxygen, NAD(P)H as one donor, and incorporation of one atom of oxygen"/>
    <property type="evidence" value="ECO:0007669"/>
    <property type="project" value="UniProtKB-ARBA"/>
</dbReference>
<sequence>MTQHQVVIVGGGPTGLMLAGELALAGIDVAIVERRTTRDLIGSRAGGITPRTIEILDQRGIADRFLAQGRIGQICHFAWIMLDISDLPTRHNYTLGLPQYRIERTLAGWVDELGVRTHRGREVIAFAQDDSGVDVELSDGTTLRAAYLVGCDGGRSAIRKVSGIGFPGWDASTSCLLTEAKVSDEPPWGLHRDAVGFHSFFRLEADGPVRVMVTEPEVGRPDEPTLRDVSDALITRRGTDYGLHNARWISRFTDVTRQADRYRDRRVLLAGDAAHVHSPAGGQGLNTGVQDAVNLGWKLAQVLTGTSPDSLLETYQAERHPVAARVLRNAMAQGTLLEPGPRVDALRDTVSEMLSLDESRRRFGAMMCGLDIHYDLGDGHPLLGRRMPDLDVTTPAGTVRIFTLLQEGRGVLLNFDAPWVFDVTPWADRVSAVDVEYEGPWELPVLGSVAAPDAVLIRPDGYVGWVGDGTATGLRAALTTWFGPR</sequence>
<accession>A0A1A2XP35</accession>
<evidence type="ECO:0000256" key="2">
    <source>
        <dbReference type="ARBA" id="ARBA00022630"/>
    </source>
</evidence>
<evidence type="ECO:0000313" key="6">
    <source>
        <dbReference type="Proteomes" id="UP000093943"/>
    </source>
</evidence>
<feature type="domain" description="FAD-binding" evidence="4">
    <location>
        <begin position="5"/>
        <end position="330"/>
    </location>
</feature>
<dbReference type="GO" id="GO:0071949">
    <property type="term" value="F:FAD binding"/>
    <property type="evidence" value="ECO:0007669"/>
    <property type="project" value="InterPro"/>
</dbReference>
<keyword evidence="2" id="KW-0285">Flavoprotein</keyword>
<dbReference type="InterPro" id="IPR050641">
    <property type="entry name" value="RIFMO-like"/>
</dbReference>
<dbReference type="Gene3D" id="3.40.30.120">
    <property type="match status" value="1"/>
</dbReference>
<evidence type="ECO:0000256" key="3">
    <source>
        <dbReference type="ARBA" id="ARBA00022827"/>
    </source>
</evidence>
<dbReference type="Gene3D" id="3.50.50.60">
    <property type="entry name" value="FAD/NAD(P)-binding domain"/>
    <property type="match status" value="1"/>
</dbReference>
<evidence type="ECO:0000259" key="4">
    <source>
        <dbReference type="Pfam" id="PF01494"/>
    </source>
</evidence>
<gene>
    <name evidence="5" type="ORF">A5710_00380</name>
</gene>
<dbReference type="InterPro" id="IPR036188">
    <property type="entry name" value="FAD/NAD-bd_sf"/>
</dbReference>
<reference evidence="6" key="1">
    <citation type="submission" date="2016-06" db="EMBL/GenBank/DDBJ databases">
        <authorList>
            <person name="Sutton G."/>
            <person name="Brinkac L."/>
            <person name="Sanka R."/>
            <person name="Adams M."/>
            <person name="Lau E."/>
            <person name="Sam S."/>
            <person name="Sreng N."/>
            <person name="Him V."/>
            <person name="Kerleguer A."/>
            <person name="Cheng S."/>
        </authorList>
    </citation>
    <scope>NUCLEOTIDE SEQUENCE [LARGE SCALE GENOMIC DNA]</scope>
    <source>
        <strain evidence="6">E1876</strain>
    </source>
</reference>
<dbReference type="Proteomes" id="UP000093943">
    <property type="component" value="Unassembled WGS sequence"/>
</dbReference>
<protein>
    <recommendedName>
        <fullName evidence="4">FAD-binding domain-containing protein</fullName>
    </recommendedName>
</protein>
<dbReference type="OrthoDB" id="8670884at2"/>
<dbReference type="PANTHER" id="PTHR43004">
    <property type="entry name" value="TRK SYSTEM POTASSIUM UPTAKE PROTEIN"/>
    <property type="match status" value="1"/>
</dbReference>
<evidence type="ECO:0000256" key="1">
    <source>
        <dbReference type="ARBA" id="ARBA00001974"/>
    </source>
</evidence>
<dbReference type="PRINTS" id="PR00420">
    <property type="entry name" value="RNGMNOXGNASE"/>
</dbReference>
<dbReference type="NCBIfam" id="NF005303">
    <property type="entry name" value="PRK06834.1"/>
    <property type="match status" value="1"/>
</dbReference>
<keyword evidence="3" id="KW-0274">FAD</keyword>
<dbReference type="PANTHER" id="PTHR43004:SF19">
    <property type="entry name" value="BINDING MONOOXYGENASE, PUTATIVE (JCVI)-RELATED"/>
    <property type="match status" value="1"/>
</dbReference>
<dbReference type="Pfam" id="PF21274">
    <property type="entry name" value="Rng_hyd_C"/>
    <property type="match status" value="1"/>
</dbReference>
<dbReference type="InterPro" id="IPR002938">
    <property type="entry name" value="FAD-bd"/>
</dbReference>
<dbReference type="Pfam" id="PF01494">
    <property type="entry name" value="FAD_binding_3"/>
    <property type="match status" value="1"/>
</dbReference>
<dbReference type="EMBL" id="LZKG01000129">
    <property type="protein sequence ID" value="OBI26832.1"/>
    <property type="molecule type" value="Genomic_DNA"/>
</dbReference>
<name>A0A1A2XP35_MYCSD</name>
<comment type="cofactor">
    <cofactor evidence="1">
        <name>FAD</name>
        <dbReference type="ChEBI" id="CHEBI:57692"/>
    </cofactor>
</comment>
<dbReference type="Gene3D" id="3.30.70.2450">
    <property type="match status" value="1"/>
</dbReference>
<dbReference type="SUPFAM" id="SSF51905">
    <property type="entry name" value="FAD/NAD(P)-binding domain"/>
    <property type="match status" value="1"/>
</dbReference>